<dbReference type="KEGG" id="ncc:104967222"/>
<evidence type="ECO:0000256" key="1">
    <source>
        <dbReference type="ARBA" id="ARBA00022999"/>
    </source>
</evidence>
<feature type="region of interest" description="Disordered" evidence="3">
    <location>
        <begin position="1"/>
        <end position="38"/>
    </location>
</feature>
<proteinExistence type="predicted"/>
<evidence type="ECO:0000313" key="5">
    <source>
        <dbReference type="Proteomes" id="UP000504611"/>
    </source>
</evidence>
<dbReference type="InterPro" id="IPR036860">
    <property type="entry name" value="SH2_dom_sf"/>
</dbReference>
<dbReference type="SUPFAM" id="SSF50729">
    <property type="entry name" value="PH domain-like"/>
    <property type="match status" value="1"/>
</dbReference>
<keyword evidence="1 2" id="KW-0727">SH2 domain</keyword>
<sequence>MPETTSPGKSKIFNQSTAHKKLSVEGGGTSKDFRKGQKQGDLEIWDPVDQRWNRHYCVISDDKLYYAEETEEEDEDPRKYQDLHTSEPWFHGRMKEGRQMGERLILDYCTENGGTDGTFLVRQSDTYVTDFTLSFWRMCGRRPATARIARFRRGPALQRTSS</sequence>
<keyword evidence="5" id="KW-1185">Reference proteome</keyword>
<accession>A0A6I9Q520</accession>
<dbReference type="RefSeq" id="XP_010794941.1">
    <property type="nucleotide sequence ID" value="XM_010796639.1"/>
</dbReference>
<dbReference type="Proteomes" id="UP000504611">
    <property type="component" value="Unplaced"/>
</dbReference>
<dbReference type="Gene3D" id="2.30.29.30">
    <property type="entry name" value="Pleckstrin-homology domain (PH domain)/Phosphotyrosine-binding domain (PTB)"/>
    <property type="match status" value="1"/>
</dbReference>
<reference evidence="6" key="1">
    <citation type="submission" date="2025-08" db="UniProtKB">
        <authorList>
            <consortium name="RefSeq"/>
        </authorList>
    </citation>
    <scope>IDENTIFICATION</scope>
    <source>
        <tissue evidence="6">Muscle</tissue>
    </source>
</reference>
<dbReference type="GeneID" id="104967222"/>
<dbReference type="InterPro" id="IPR011993">
    <property type="entry name" value="PH-like_dom_sf"/>
</dbReference>
<feature type="domain" description="SH2" evidence="4">
    <location>
        <begin position="89"/>
        <end position="135"/>
    </location>
</feature>
<dbReference type="Pfam" id="PF00017">
    <property type="entry name" value="SH2"/>
    <property type="match status" value="1"/>
</dbReference>
<organism evidence="5 6">
    <name type="scientific">Notothenia coriiceps</name>
    <name type="common">black rockcod</name>
    <dbReference type="NCBI Taxonomy" id="8208"/>
    <lineage>
        <taxon>Eukaryota</taxon>
        <taxon>Metazoa</taxon>
        <taxon>Chordata</taxon>
        <taxon>Craniata</taxon>
        <taxon>Vertebrata</taxon>
        <taxon>Euteleostomi</taxon>
        <taxon>Actinopterygii</taxon>
        <taxon>Neopterygii</taxon>
        <taxon>Teleostei</taxon>
        <taxon>Neoteleostei</taxon>
        <taxon>Acanthomorphata</taxon>
        <taxon>Eupercaria</taxon>
        <taxon>Perciformes</taxon>
        <taxon>Notothenioidei</taxon>
        <taxon>Nototheniidae</taxon>
        <taxon>Notothenia</taxon>
    </lineage>
</organism>
<evidence type="ECO:0000256" key="3">
    <source>
        <dbReference type="SAM" id="MobiDB-lite"/>
    </source>
</evidence>
<evidence type="ECO:0000259" key="4">
    <source>
        <dbReference type="PROSITE" id="PS50001"/>
    </source>
</evidence>
<evidence type="ECO:0000313" key="6">
    <source>
        <dbReference type="RefSeq" id="XP_010794941.1"/>
    </source>
</evidence>
<gene>
    <name evidence="6" type="primary">LOC104967222</name>
</gene>
<evidence type="ECO:0000256" key="2">
    <source>
        <dbReference type="PROSITE-ProRule" id="PRU00191"/>
    </source>
</evidence>
<name>A0A6I9Q520_9TELE</name>
<dbReference type="SUPFAM" id="SSF55550">
    <property type="entry name" value="SH2 domain"/>
    <property type="match status" value="1"/>
</dbReference>
<dbReference type="InterPro" id="IPR000980">
    <property type="entry name" value="SH2"/>
</dbReference>
<feature type="compositionally biased region" description="Polar residues" evidence="3">
    <location>
        <begin position="1"/>
        <end position="17"/>
    </location>
</feature>
<dbReference type="PROSITE" id="PS50001">
    <property type="entry name" value="SH2"/>
    <property type="match status" value="1"/>
</dbReference>
<dbReference type="Gene3D" id="3.30.505.10">
    <property type="entry name" value="SH2 domain"/>
    <property type="match status" value="1"/>
</dbReference>
<dbReference type="OrthoDB" id="269822at2759"/>
<protein>
    <submittedName>
        <fullName evidence="6">1-phosphatidylinositol 4,5-bisphosphate phosphodiesterase gamma-1-like</fullName>
    </submittedName>
</protein>
<dbReference type="AlphaFoldDB" id="A0A6I9Q520"/>